<dbReference type="EMBL" id="KZ623941">
    <property type="protein sequence ID" value="RQO95322.1"/>
    <property type="molecule type" value="Genomic_DNA"/>
</dbReference>
<evidence type="ECO:0000256" key="1">
    <source>
        <dbReference type="SAM" id="Phobius"/>
    </source>
</evidence>
<keyword evidence="1" id="KW-0472">Membrane</keyword>
<proteinExistence type="predicted"/>
<sequence>MVLLFLFAKLWMSCNHLFFFFFLTKLTCHVNLFVTSKLCAYVVYLLSNH</sequence>
<name>A0A3N7FJJ2_POPTR</name>
<feature type="transmembrane region" description="Helical" evidence="1">
    <location>
        <begin position="6"/>
        <end position="23"/>
    </location>
</feature>
<evidence type="ECO:0000313" key="2">
    <source>
        <dbReference type="EMBL" id="RQO95322.1"/>
    </source>
</evidence>
<reference evidence="2" key="1">
    <citation type="journal article" date="2006" name="Science">
        <title>The genome of black cottonwood, Populus trichocarpa (Torr. &amp; Gray).</title>
        <authorList>
            <person name="Tuskan G.A."/>
            <person name="Difazio S."/>
            <person name="Jansson S."/>
            <person name="Bohlmann J."/>
            <person name="Grigoriev I."/>
            <person name="Hellsten U."/>
            <person name="Putnam N."/>
            <person name="Ralph S."/>
            <person name="Rombauts S."/>
            <person name="Salamov A."/>
            <person name="Schein J."/>
            <person name="Sterck L."/>
            <person name="Aerts A."/>
            <person name="Bhalerao R.R."/>
            <person name="Bhalerao R.P."/>
            <person name="Blaudez D."/>
            <person name="Boerjan W."/>
            <person name="Brun A."/>
            <person name="Brunner A."/>
            <person name="Busov V."/>
            <person name="Campbell M."/>
            <person name="Carlson J."/>
            <person name="Chalot M."/>
            <person name="Chapman J."/>
            <person name="Chen G.L."/>
            <person name="Cooper D."/>
            <person name="Coutinho P.M."/>
            <person name="Couturier J."/>
            <person name="Covert S."/>
            <person name="Cronk Q."/>
            <person name="Cunningham R."/>
            <person name="Davis J."/>
            <person name="Degroeve S."/>
            <person name="Dejardin A."/>
            <person name="Depamphilis C."/>
            <person name="Detter J."/>
            <person name="Dirks B."/>
            <person name="Dubchak I."/>
            <person name="Duplessis S."/>
            <person name="Ehlting J."/>
            <person name="Ellis B."/>
            <person name="Gendler K."/>
            <person name="Goodstein D."/>
            <person name="Gribskov M."/>
            <person name="Grimwood J."/>
            <person name="Groover A."/>
            <person name="Gunter L."/>
            <person name="Hamberger B."/>
            <person name="Heinze B."/>
            <person name="Helariutta Y."/>
            <person name="Henrissat B."/>
            <person name="Holligan D."/>
            <person name="Holt R."/>
            <person name="Huang W."/>
            <person name="Islam-Faridi N."/>
            <person name="Jones S."/>
            <person name="Jones-Rhoades M."/>
            <person name="Jorgensen R."/>
            <person name="Joshi C."/>
            <person name="Kangasjarvi J."/>
            <person name="Karlsson J."/>
            <person name="Kelleher C."/>
            <person name="Kirkpatrick R."/>
            <person name="Kirst M."/>
            <person name="Kohler A."/>
            <person name="Kalluri U."/>
            <person name="Larimer F."/>
            <person name="Leebens-Mack J."/>
            <person name="Leple J.C."/>
            <person name="Locascio P."/>
            <person name="Lou Y."/>
            <person name="Lucas S."/>
            <person name="Martin F."/>
            <person name="Montanini B."/>
            <person name="Napoli C."/>
            <person name="Nelson D.R."/>
            <person name="Nelson C."/>
            <person name="Nieminen K."/>
            <person name="Nilsson O."/>
            <person name="Pereda V."/>
            <person name="Peter G."/>
            <person name="Philippe R."/>
            <person name="Pilate G."/>
            <person name="Poliakov A."/>
            <person name="Razumovskaya J."/>
            <person name="Richardson P."/>
            <person name="Rinaldi C."/>
            <person name="Ritland K."/>
            <person name="Rouze P."/>
            <person name="Ryaboy D."/>
            <person name="Schmutz J."/>
            <person name="Schrader J."/>
            <person name="Segerman B."/>
            <person name="Shin H."/>
            <person name="Siddiqui A."/>
            <person name="Sterky F."/>
            <person name="Terry A."/>
            <person name="Tsai C.J."/>
            <person name="Uberbacher E."/>
            <person name="Unneberg P."/>
            <person name="Vahala J."/>
            <person name="Wall K."/>
            <person name="Wessler S."/>
            <person name="Yang G."/>
            <person name="Yin T."/>
            <person name="Douglas C."/>
            <person name="Marra M."/>
            <person name="Sandberg G."/>
            <person name="Van de Peer Y."/>
            <person name="Rokhsar D."/>
        </authorList>
    </citation>
    <scope>NUCLEOTIDE SEQUENCE [LARGE SCALE GENOMIC DNA]</scope>
    <source>
        <strain evidence="2">Nisqually-1</strain>
    </source>
</reference>
<accession>A0A3N7FJJ2</accession>
<reference evidence="2" key="2">
    <citation type="submission" date="2017-07" db="EMBL/GenBank/DDBJ databases">
        <title>WGS assembly of Populus trichocarpa.</title>
        <authorList>
            <person name="Tuskan G."/>
            <person name="Difazio S."/>
            <person name="Jansson S."/>
            <person name="Bohlmann J."/>
            <person name="Grigoriev I."/>
            <person name="Hellsten U."/>
            <person name="Putnam N."/>
            <person name="Ralph S."/>
            <person name="Rombauts S."/>
            <person name="Salamov A."/>
            <person name="Schein J."/>
            <person name="Sterck L."/>
            <person name="Aerts A."/>
            <person name="Bhalerao R."/>
            <person name="Bhalerao R."/>
            <person name="Blaudez D."/>
            <person name="Boerjan W."/>
            <person name="Brun A."/>
            <person name="Brunner A."/>
            <person name="Busov V."/>
            <person name="Campbell M."/>
            <person name="Carlson J."/>
            <person name="Chalot M."/>
            <person name="Chapman J."/>
            <person name="Chen G."/>
            <person name="Cooper D."/>
            <person name="Coutinho P."/>
            <person name="Couturier J."/>
            <person name="Covert S."/>
            <person name="Cronk Q."/>
            <person name="Cunningham R."/>
            <person name="Davis J."/>
            <person name="Degroeve S."/>
            <person name="Dejardin A."/>
            <person name="Depamphilis C."/>
            <person name="Detter J."/>
            <person name="Dirks B."/>
            <person name="Dubchak I."/>
            <person name="Duplessis S."/>
            <person name="Ehlting J."/>
            <person name="Ellis B."/>
            <person name="Gendler K."/>
            <person name="Goodstein D."/>
            <person name="Gribskov M."/>
            <person name="Grimwood J."/>
            <person name="Groover A."/>
            <person name="Gunter L."/>
            <person name="Hamberger B."/>
            <person name="Heinze B."/>
            <person name="Helariutta Y."/>
            <person name="Henrissat B."/>
            <person name="Holligan D."/>
            <person name="Holt R."/>
            <person name="Huang W."/>
            <person name="Islam-Faridi N."/>
            <person name="Jones S."/>
            <person name="Jones-Rhoades M."/>
            <person name="Jorgensen R."/>
            <person name="Joshi C."/>
            <person name="Kangasjarvi J."/>
            <person name="Karlsson J."/>
            <person name="Kelleher C."/>
            <person name="Kirkpatrick R."/>
            <person name="Kirst M."/>
            <person name="Kohler A."/>
            <person name="Kalluri U."/>
            <person name="Larimer F."/>
            <person name="Leebens-Mack J."/>
            <person name="Leple J."/>
            <person name="Locascio P."/>
            <person name="Lou Y."/>
            <person name="Lucas S."/>
            <person name="Martin F."/>
            <person name="Montanini B."/>
            <person name="Napoli C."/>
            <person name="Nelson D."/>
            <person name="Nelson C."/>
            <person name="Nieminen K."/>
            <person name="Nilsson O."/>
            <person name="Pereda V."/>
            <person name="Peter G."/>
            <person name="Philippe R."/>
            <person name="Pilate G."/>
            <person name="Poliakov A."/>
            <person name="Razumovskaya J."/>
            <person name="Richardson P."/>
            <person name="Rinaldi C."/>
            <person name="Ritland K."/>
            <person name="Rouze P."/>
            <person name="Ryaboy D."/>
            <person name="Schmutz J."/>
            <person name="Schrader J."/>
            <person name="Segerman B."/>
            <person name="Shin H."/>
            <person name="Siddiqui A."/>
            <person name="Sterky F."/>
            <person name="Terry A."/>
            <person name="Tsai C."/>
            <person name="Uberbacher E."/>
            <person name="Unneberg P."/>
            <person name="Vahala J."/>
            <person name="Wall K."/>
            <person name="Wessler S."/>
            <person name="Yang G."/>
            <person name="Yin T."/>
            <person name="Douglas C."/>
            <person name="Marra M."/>
            <person name="Sandberg G."/>
            <person name="Van De Peer Y."/>
            <person name="Rokhsar D."/>
        </authorList>
    </citation>
    <scope>NUCLEOTIDE SEQUENCE</scope>
    <source>
        <strain evidence="2">Nisqually-1</strain>
    </source>
</reference>
<dbReference type="InParanoid" id="A0A3N7FJJ2"/>
<keyword evidence="1" id="KW-1133">Transmembrane helix</keyword>
<keyword evidence="1" id="KW-0812">Transmembrane</keyword>
<organism evidence="2">
    <name type="scientific">Populus trichocarpa</name>
    <name type="common">Western balsam poplar</name>
    <name type="synonym">Populus balsamifera subsp. trichocarpa</name>
    <dbReference type="NCBI Taxonomy" id="3694"/>
    <lineage>
        <taxon>Eukaryota</taxon>
        <taxon>Viridiplantae</taxon>
        <taxon>Streptophyta</taxon>
        <taxon>Embryophyta</taxon>
        <taxon>Tracheophyta</taxon>
        <taxon>Spermatophyta</taxon>
        <taxon>Magnoliopsida</taxon>
        <taxon>eudicotyledons</taxon>
        <taxon>Gunneridae</taxon>
        <taxon>Pentapetalae</taxon>
        <taxon>rosids</taxon>
        <taxon>fabids</taxon>
        <taxon>Malpighiales</taxon>
        <taxon>Salicaceae</taxon>
        <taxon>Saliceae</taxon>
        <taxon>Populus</taxon>
    </lineage>
</organism>
<protein>
    <submittedName>
        <fullName evidence="2">Uncharacterized protein</fullName>
    </submittedName>
</protein>
<dbReference type="AlphaFoldDB" id="A0A3N7FJJ2"/>
<gene>
    <name evidence="2" type="ORF">POPTR_T172010</name>
</gene>